<evidence type="ECO:0000256" key="1">
    <source>
        <dbReference type="ARBA" id="ARBA00022531"/>
    </source>
</evidence>
<feature type="domain" description="NmrA-like" evidence="3">
    <location>
        <begin position="4"/>
        <end position="234"/>
    </location>
</feature>
<evidence type="ECO:0000256" key="2">
    <source>
        <dbReference type="ARBA" id="ARBA00023276"/>
    </source>
</evidence>
<dbReference type="GO" id="GO:0015979">
    <property type="term" value="P:photosynthesis"/>
    <property type="evidence" value="ECO:0007669"/>
    <property type="project" value="UniProtKB-KW"/>
</dbReference>
<dbReference type="CDD" id="cd05243">
    <property type="entry name" value="SDR_a5"/>
    <property type="match status" value="1"/>
</dbReference>
<dbReference type="Gene3D" id="3.40.50.720">
    <property type="entry name" value="NAD(P)-binding Rossmann-like Domain"/>
    <property type="match status" value="1"/>
</dbReference>
<keyword evidence="1" id="KW-0602">Photosynthesis</keyword>
<dbReference type="EMBL" id="CP045725">
    <property type="protein sequence ID" value="QGF25218.1"/>
    <property type="molecule type" value="Genomic_DNA"/>
</dbReference>
<evidence type="ECO:0000313" key="4">
    <source>
        <dbReference type="EMBL" id="QGF25218.1"/>
    </source>
</evidence>
<organism evidence="4 5">
    <name type="scientific">Raineyella fluvialis</name>
    <dbReference type="NCBI Taxonomy" id="2662261"/>
    <lineage>
        <taxon>Bacteria</taxon>
        <taxon>Bacillati</taxon>
        <taxon>Actinomycetota</taxon>
        <taxon>Actinomycetes</taxon>
        <taxon>Propionibacteriales</taxon>
        <taxon>Propionibacteriaceae</taxon>
        <taxon>Raineyella</taxon>
    </lineage>
</organism>
<dbReference type="AlphaFoldDB" id="A0A5Q2FEK0"/>
<protein>
    <submittedName>
        <fullName evidence="4">NAD(P)H-binding protein</fullName>
    </submittedName>
</protein>
<reference evidence="4 5" key="1">
    <citation type="submission" date="2019-10" db="EMBL/GenBank/DDBJ databases">
        <title>Genomic analysis of Raineyella sp. CBA3103.</title>
        <authorList>
            <person name="Roh S.W."/>
        </authorList>
    </citation>
    <scope>NUCLEOTIDE SEQUENCE [LARGE SCALE GENOMIC DNA]</scope>
    <source>
        <strain evidence="4 5">CBA3103</strain>
    </source>
</reference>
<evidence type="ECO:0000259" key="3">
    <source>
        <dbReference type="Pfam" id="PF05368"/>
    </source>
</evidence>
<proteinExistence type="predicted"/>
<dbReference type="PANTHER" id="PTHR47128">
    <property type="match status" value="1"/>
</dbReference>
<sequence length="303" mass="32406">MGDDRTVLVVGATGDVGGKVVRALLTRDTTLRALVRPTTDASTLEALGVRIARGDMLDLESLVAAMTGVDAVVTTAAGYTRRLPNALEVDTVGQANLAEAAARTGVRRFVQTSILTCDQTPDVPHFWHKKLAEDALESRGVPFVALRPGAFLDNFTRYGGDPFASGRLAPMGPVSTPMTYVLIADLARYLAEAVDVPGVEGERIDIGWTRPVTVEEVARIASDLLGRQIEVGGAPDAGRTPGSGVGDERFRSMDADMRAMVEWFGSGRYVADTTRQGEVFEHVPTPEDAIARFLTGLGHTVQR</sequence>
<evidence type="ECO:0000313" key="5">
    <source>
        <dbReference type="Proteomes" id="UP000386847"/>
    </source>
</evidence>
<gene>
    <name evidence="4" type="ORF">Rai3103_12160</name>
</gene>
<dbReference type="InterPro" id="IPR008030">
    <property type="entry name" value="NmrA-like"/>
</dbReference>
<name>A0A5Q2FEK0_9ACTN</name>
<dbReference type="PANTHER" id="PTHR47128:SF2">
    <property type="entry name" value="PROTEIN HIGH CHLOROPHYLL FLUORESCENCE PHENOTYPE 244, CHLOROPLASTIC"/>
    <property type="match status" value="1"/>
</dbReference>
<dbReference type="SUPFAM" id="SSF51735">
    <property type="entry name" value="NAD(P)-binding Rossmann-fold domains"/>
    <property type="match status" value="1"/>
</dbReference>
<accession>A0A5Q2FEK0</accession>
<dbReference type="InterPro" id="IPR036291">
    <property type="entry name" value="NAD(P)-bd_dom_sf"/>
</dbReference>
<keyword evidence="2" id="KW-0604">Photosystem II</keyword>
<dbReference type="InterPro" id="IPR044256">
    <property type="entry name" value="HCF244-like"/>
</dbReference>
<dbReference type="Pfam" id="PF05368">
    <property type="entry name" value="NmrA"/>
    <property type="match status" value="1"/>
</dbReference>
<dbReference type="GO" id="GO:0009523">
    <property type="term" value="C:photosystem II"/>
    <property type="evidence" value="ECO:0007669"/>
    <property type="project" value="UniProtKB-KW"/>
</dbReference>
<dbReference type="Proteomes" id="UP000386847">
    <property type="component" value="Chromosome"/>
</dbReference>
<keyword evidence="5" id="KW-1185">Reference proteome</keyword>
<dbReference type="KEGG" id="rain:Rai3103_12160"/>